<evidence type="ECO:0000256" key="3">
    <source>
        <dbReference type="ARBA" id="ARBA00011245"/>
    </source>
</evidence>
<keyword evidence="8" id="KW-1185">Reference proteome</keyword>
<evidence type="ECO:0000313" key="8">
    <source>
        <dbReference type="Proteomes" id="UP000562929"/>
    </source>
</evidence>
<dbReference type="GO" id="GO:0051539">
    <property type="term" value="F:4 iron, 4 sulfur cluster binding"/>
    <property type="evidence" value="ECO:0007669"/>
    <property type="project" value="UniProtKB-KW"/>
</dbReference>
<dbReference type="PANTHER" id="PTHR14464:SF4">
    <property type="entry name" value="EXONUCLEASE V"/>
    <property type="match status" value="1"/>
</dbReference>
<comment type="similarity">
    <text evidence="2">Belongs to the EXO5 family.</text>
</comment>
<evidence type="ECO:0000256" key="4">
    <source>
        <dbReference type="ARBA" id="ARBA00022485"/>
    </source>
</evidence>
<keyword evidence="6" id="KW-0378">Hydrolase</keyword>
<name>A0A8H4Q7G7_9HYPO</name>
<dbReference type="GO" id="GO:0045145">
    <property type="term" value="F:single-stranded DNA 5'-3' DNA exonuclease activity"/>
    <property type="evidence" value="ECO:0007669"/>
    <property type="project" value="InterPro"/>
</dbReference>
<keyword evidence="4" id="KW-0004">4Fe-4S</keyword>
<dbReference type="Proteomes" id="UP000562929">
    <property type="component" value="Unassembled WGS sequence"/>
</dbReference>
<accession>A0A8H4Q7G7</accession>
<keyword evidence="5" id="KW-0540">Nuclease</keyword>
<dbReference type="GO" id="GO:0036297">
    <property type="term" value="P:interstrand cross-link repair"/>
    <property type="evidence" value="ECO:0007669"/>
    <property type="project" value="TreeGrafter"/>
</dbReference>
<evidence type="ECO:0000313" key="7">
    <source>
        <dbReference type="EMBL" id="KAF4589206.1"/>
    </source>
</evidence>
<evidence type="ECO:0000256" key="2">
    <source>
        <dbReference type="ARBA" id="ARBA00009797"/>
    </source>
</evidence>
<keyword evidence="4" id="KW-0411">Iron-sulfur</keyword>
<keyword evidence="4" id="KW-0408">Iron</keyword>
<reference evidence="7 8" key="1">
    <citation type="journal article" date="2020" name="G3 (Bethesda)">
        <title>Genetic Underpinnings of Host Manipulation by Ophiocordyceps as Revealed by Comparative Transcriptomics.</title>
        <authorList>
            <person name="Will I."/>
            <person name="Das B."/>
            <person name="Trinh T."/>
            <person name="Brachmann A."/>
            <person name="Ohm R.A."/>
            <person name="de Bekker C."/>
        </authorList>
    </citation>
    <scope>NUCLEOTIDE SEQUENCE [LARGE SCALE GENOMIC DNA]</scope>
    <source>
        <strain evidence="7 8">EC05</strain>
    </source>
</reference>
<dbReference type="GO" id="GO:0005739">
    <property type="term" value="C:mitochondrion"/>
    <property type="evidence" value="ECO:0007669"/>
    <property type="project" value="TreeGrafter"/>
</dbReference>
<dbReference type="InterPro" id="IPR019190">
    <property type="entry name" value="EXOV"/>
</dbReference>
<organism evidence="7 8">
    <name type="scientific">Ophiocordyceps camponoti-floridani</name>
    <dbReference type="NCBI Taxonomy" id="2030778"/>
    <lineage>
        <taxon>Eukaryota</taxon>
        <taxon>Fungi</taxon>
        <taxon>Dikarya</taxon>
        <taxon>Ascomycota</taxon>
        <taxon>Pezizomycotina</taxon>
        <taxon>Sordariomycetes</taxon>
        <taxon>Hypocreomycetidae</taxon>
        <taxon>Hypocreales</taxon>
        <taxon>Ophiocordycipitaceae</taxon>
        <taxon>Ophiocordyceps</taxon>
    </lineage>
</organism>
<proteinExistence type="inferred from homology"/>
<comment type="cofactor">
    <cofactor evidence="1">
        <name>[4Fe-4S] cluster</name>
        <dbReference type="ChEBI" id="CHEBI:49883"/>
    </cofactor>
</comment>
<gene>
    <name evidence="7" type="ORF">GQ602_003095</name>
</gene>
<dbReference type="OrthoDB" id="354769at2759"/>
<dbReference type="Pfam" id="PF09810">
    <property type="entry name" value="Exo5"/>
    <property type="match status" value="1"/>
</dbReference>
<sequence>MSGSDSNLDDQYGYDFSREEELQLIRLVERASGELLPVTEDDSAVVVGRWQSSRSGRWSKGDDVDDVGYSDLRRALSELSGTSLPKAIQKDSSSSPLQRFRSFPRKPLSVSDLTSGSWCELQYWYTLTRLPHGRRTQTPAMKQGTAVHQTLEEEVHVRVKVDASSKEDRFALRLWNVVQGLRTLRETGLTRELEVWGLVDGEVVNGVIDGVGVENPDLAFEEELCEGVGGDGGDGGGDGVGVSKRIPAKKAALTDYFPPSKHGSKGRIYLTDVKTRGTTSPVSTAQLRSAKIQLLLYHRFLSAMASDALDFSVVAARYDLDVHAVLSDAFLAQMAGLHRDIFYDAHSRPTSPDQPPTDRVPYRTLHEICSLVRAELRQSFPLGSASMGPLLRVQYVHRSDGRALDAHVFPFSARALDDYLAGYMAWWRGERPARGVKVDEAFKCRSCEFVHDCEWRVRLDGARVEGAKRRLRVKGGILEVL</sequence>
<dbReference type="AlphaFoldDB" id="A0A8H4Q7G7"/>
<dbReference type="EMBL" id="JAACLJ010000003">
    <property type="protein sequence ID" value="KAF4589206.1"/>
    <property type="molecule type" value="Genomic_DNA"/>
</dbReference>
<evidence type="ECO:0000256" key="6">
    <source>
        <dbReference type="ARBA" id="ARBA00022839"/>
    </source>
</evidence>
<evidence type="ECO:0000256" key="1">
    <source>
        <dbReference type="ARBA" id="ARBA00001966"/>
    </source>
</evidence>
<dbReference type="PANTHER" id="PTHR14464">
    <property type="entry name" value="EXONUCLEASE V"/>
    <property type="match status" value="1"/>
</dbReference>
<protein>
    <submittedName>
        <fullName evidence="7">Defects in morphology protein 1</fullName>
    </submittedName>
</protein>
<keyword evidence="6" id="KW-0269">Exonuclease</keyword>
<keyword evidence="4" id="KW-0479">Metal-binding</keyword>
<dbReference type="GO" id="GO:0005634">
    <property type="term" value="C:nucleus"/>
    <property type="evidence" value="ECO:0007669"/>
    <property type="project" value="TreeGrafter"/>
</dbReference>
<evidence type="ECO:0000256" key="5">
    <source>
        <dbReference type="ARBA" id="ARBA00022722"/>
    </source>
</evidence>
<comment type="subunit">
    <text evidence="3">Monomer.</text>
</comment>
<comment type="caution">
    <text evidence="7">The sequence shown here is derived from an EMBL/GenBank/DDBJ whole genome shotgun (WGS) entry which is preliminary data.</text>
</comment>